<feature type="non-terminal residue" evidence="2">
    <location>
        <position position="110"/>
    </location>
</feature>
<dbReference type="Pfam" id="PF18146">
    <property type="entry name" value="CinA_KH"/>
    <property type="match status" value="1"/>
</dbReference>
<evidence type="ECO:0000259" key="1">
    <source>
        <dbReference type="Pfam" id="PF18146"/>
    </source>
</evidence>
<sequence length="110" mass="11681">VRTLHAVGLGESVIGELLADLMTQTNPTLGISAKRAQYELRIGARANSRADAEAMIAGVEATIRERLGANLLGAERLDQTVARLLRERGKTIALHEGVAAAPLYHALSAQ</sequence>
<dbReference type="PANTHER" id="PTHR13939:SF0">
    <property type="entry name" value="NMN AMIDOHYDROLASE-LIKE PROTEIN YFAY"/>
    <property type="match status" value="1"/>
</dbReference>
<organism evidence="2 3">
    <name type="scientific">Candidatus Thermofonsia Clade 3 bacterium</name>
    <dbReference type="NCBI Taxonomy" id="2364212"/>
    <lineage>
        <taxon>Bacteria</taxon>
        <taxon>Bacillati</taxon>
        <taxon>Chloroflexota</taxon>
        <taxon>Candidatus Thermofontia</taxon>
        <taxon>Candidatus Thermofonsia Clade 3</taxon>
    </lineage>
</organism>
<feature type="domain" description="CinA KH" evidence="1">
    <location>
        <begin position="2"/>
        <end position="71"/>
    </location>
</feature>
<evidence type="ECO:0000313" key="2">
    <source>
        <dbReference type="EMBL" id="PJF45367.1"/>
    </source>
</evidence>
<protein>
    <submittedName>
        <fullName evidence="2">Competence/damage-inducible protein A</fullName>
    </submittedName>
</protein>
<dbReference type="Gene3D" id="3.30.70.2860">
    <property type="match status" value="1"/>
</dbReference>
<reference evidence="2 3" key="1">
    <citation type="submission" date="2017-11" db="EMBL/GenBank/DDBJ databases">
        <title>Evolution of Phototrophy in the Chloroflexi Phylum Driven by Horizontal Gene Transfer.</title>
        <authorList>
            <person name="Ward L.M."/>
            <person name="Hemp J."/>
            <person name="Shih P.M."/>
            <person name="Mcglynn S.E."/>
            <person name="Fischer W."/>
        </authorList>
    </citation>
    <scope>NUCLEOTIDE SEQUENCE [LARGE SCALE GENOMIC DNA]</scope>
    <source>
        <strain evidence="2">JP3_7</strain>
    </source>
</reference>
<dbReference type="AlphaFoldDB" id="A0A2M8Q6F3"/>
<dbReference type="InterPro" id="IPR050101">
    <property type="entry name" value="CinA"/>
</dbReference>
<comment type="caution">
    <text evidence="2">The sequence shown here is derived from an EMBL/GenBank/DDBJ whole genome shotgun (WGS) entry which is preliminary data.</text>
</comment>
<dbReference type="PANTHER" id="PTHR13939">
    <property type="entry name" value="NICOTINAMIDE-NUCLEOTIDE AMIDOHYDROLASE PNCC"/>
    <property type="match status" value="1"/>
</dbReference>
<feature type="non-terminal residue" evidence="2">
    <location>
        <position position="1"/>
    </location>
</feature>
<dbReference type="EMBL" id="PGTN01001164">
    <property type="protein sequence ID" value="PJF45367.1"/>
    <property type="molecule type" value="Genomic_DNA"/>
</dbReference>
<dbReference type="InterPro" id="IPR041424">
    <property type="entry name" value="CinA_KH"/>
</dbReference>
<dbReference type="Proteomes" id="UP000230790">
    <property type="component" value="Unassembled WGS sequence"/>
</dbReference>
<evidence type="ECO:0000313" key="3">
    <source>
        <dbReference type="Proteomes" id="UP000230790"/>
    </source>
</evidence>
<proteinExistence type="predicted"/>
<gene>
    <name evidence="2" type="ORF">CUN48_19245</name>
</gene>
<accession>A0A2M8Q6F3</accession>
<name>A0A2M8Q6F3_9CHLR</name>